<reference evidence="1 2" key="1">
    <citation type="submission" date="2024-01" db="EMBL/GenBank/DDBJ databases">
        <authorList>
            <person name="Waweru B."/>
        </authorList>
    </citation>
    <scope>NUCLEOTIDE SEQUENCE [LARGE SCALE GENOMIC DNA]</scope>
</reference>
<keyword evidence="2" id="KW-1185">Reference proteome</keyword>
<protein>
    <submittedName>
        <fullName evidence="1">Uncharacterized protein</fullName>
    </submittedName>
</protein>
<evidence type="ECO:0000313" key="2">
    <source>
        <dbReference type="Proteomes" id="UP001314170"/>
    </source>
</evidence>
<proteinExistence type="predicted"/>
<gene>
    <name evidence="1" type="ORF">DCAF_LOCUS2203</name>
</gene>
<dbReference type="Proteomes" id="UP001314170">
    <property type="component" value="Unassembled WGS sequence"/>
</dbReference>
<sequence>MEKFEELKIGGRIVEDLEQAFTAFKAGLRVTKVLKRIFCILGFDERDETREEFDNSLEFETYKADDLANDDNEDTSPLFIVRRIPALLR</sequence>
<dbReference type="AlphaFoldDB" id="A0AAV1QUT0"/>
<comment type="caution">
    <text evidence="1">The sequence shown here is derived from an EMBL/GenBank/DDBJ whole genome shotgun (WGS) entry which is preliminary data.</text>
</comment>
<organism evidence="1 2">
    <name type="scientific">Dovyalis caffra</name>
    <dbReference type="NCBI Taxonomy" id="77055"/>
    <lineage>
        <taxon>Eukaryota</taxon>
        <taxon>Viridiplantae</taxon>
        <taxon>Streptophyta</taxon>
        <taxon>Embryophyta</taxon>
        <taxon>Tracheophyta</taxon>
        <taxon>Spermatophyta</taxon>
        <taxon>Magnoliopsida</taxon>
        <taxon>eudicotyledons</taxon>
        <taxon>Gunneridae</taxon>
        <taxon>Pentapetalae</taxon>
        <taxon>rosids</taxon>
        <taxon>fabids</taxon>
        <taxon>Malpighiales</taxon>
        <taxon>Salicaceae</taxon>
        <taxon>Flacourtieae</taxon>
        <taxon>Dovyalis</taxon>
    </lineage>
</organism>
<accession>A0AAV1QUT0</accession>
<evidence type="ECO:0000313" key="1">
    <source>
        <dbReference type="EMBL" id="CAK7324555.1"/>
    </source>
</evidence>
<dbReference type="EMBL" id="CAWUPB010000351">
    <property type="protein sequence ID" value="CAK7324555.1"/>
    <property type="molecule type" value="Genomic_DNA"/>
</dbReference>
<name>A0AAV1QUT0_9ROSI</name>